<organism evidence="1 2">
    <name type="scientific">Sus scrofa</name>
    <name type="common">Pig</name>
    <dbReference type="NCBI Taxonomy" id="9823"/>
    <lineage>
        <taxon>Eukaryota</taxon>
        <taxon>Metazoa</taxon>
        <taxon>Chordata</taxon>
        <taxon>Craniata</taxon>
        <taxon>Vertebrata</taxon>
        <taxon>Euteleostomi</taxon>
        <taxon>Mammalia</taxon>
        <taxon>Eutheria</taxon>
        <taxon>Laurasiatheria</taxon>
        <taxon>Artiodactyla</taxon>
        <taxon>Suina</taxon>
        <taxon>Suidae</taxon>
        <taxon>Sus</taxon>
    </lineage>
</organism>
<proteinExistence type="predicted"/>
<accession>A0A8D1ESW3</accession>
<protein>
    <recommendedName>
        <fullName evidence="3">Protein SDA1</fullName>
    </recommendedName>
</protein>
<evidence type="ECO:0000313" key="1">
    <source>
        <dbReference type="Ensembl" id="ENSSSCP00040026787.1"/>
    </source>
</evidence>
<dbReference type="Proteomes" id="UP000694722">
    <property type="component" value="Unplaced"/>
</dbReference>
<evidence type="ECO:0000313" key="2">
    <source>
        <dbReference type="Proteomes" id="UP000694722"/>
    </source>
</evidence>
<name>A0A8D1ESW3_PIG</name>
<dbReference type="AlphaFoldDB" id="A0A8D1ESW3"/>
<dbReference type="Ensembl" id="ENSSSCT00040063469.1">
    <property type="protein sequence ID" value="ENSSSCP00040026787.1"/>
    <property type="gene ID" value="ENSSSCG00040047123.1"/>
</dbReference>
<reference evidence="1" key="1">
    <citation type="submission" date="2025-08" db="UniProtKB">
        <authorList>
            <consortium name="Ensembl"/>
        </authorList>
    </citation>
    <scope>IDENTIFICATION</scope>
</reference>
<sequence>LVSFINHCATIELPDLKSDQFNFIFLQFLQQYNHYKSNVEIFKLQPNKPSKELAELVMFMAQVRQFLRKTSEEPLLCYRLVTVIQNI</sequence>
<evidence type="ECO:0008006" key="3">
    <source>
        <dbReference type="Google" id="ProtNLM"/>
    </source>
</evidence>